<proteinExistence type="predicted"/>
<comment type="caution">
    <text evidence="2">The sequence shown here is derived from an EMBL/GenBank/DDBJ whole genome shotgun (WGS) entry which is preliminary data.</text>
</comment>
<dbReference type="PANTHER" id="PTHR36111:SF2">
    <property type="entry name" value="INNER MEMBRANE PROTEIN"/>
    <property type="match status" value="1"/>
</dbReference>
<dbReference type="PROSITE" id="PS51257">
    <property type="entry name" value="PROKAR_LIPOPROTEIN"/>
    <property type="match status" value="1"/>
</dbReference>
<evidence type="ECO:0000313" key="2">
    <source>
        <dbReference type="EMBL" id="GAH66632.1"/>
    </source>
</evidence>
<protein>
    <recommendedName>
        <fullName evidence="3">DUF554 domain-containing protein</fullName>
    </recommendedName>
</protein>
<evidence type="ECO:0008006" key="3">
    <source>
        <dbReference type="Google" id="ProtNLM"/>
    </source>
</evidence>
<dbReference type="EMBL" id="BARU01030734">
    <property type="protein sequence ID" value="GAH66632.1"/>
    <property type="molecule type" value="Genomic_DNA"/>
</dbReference>
<feature type="transmembrane region" description="Helical" evidence="1">
    <location>
        <begin position="143"/>
        <end position="166"/>
    </location>
</feature>
<dbReference type="InterPro" id="IPR007563">
    <property type="entry name" value="DUF554"/>
</dbReference>
<keyword evidence="1" id="KW-0472">Membrane</keyword>
<keyword evidence="1" id="KW-0812">Transmembrane</keyword>
<feature type="transmembrane region" description="Helical" evidence="1">
    <location>
        <begin position="101"/>
        <end position="123"/>
    </location>
</feature>
<reference evidence="2" key="1">
    <citation type="journal article" date="2014" name="Front. Microbiol.">
        <title>High frequency of phylogenetically diverse reductive dehalogenase-homologous genes in deep subseafloor sedimentary metagenomes.</title>
        <authorList>
            <person name="Kawai M."/>
            <person name="Futagami T."/>
            <person name="Toyoda A."/>
            <person name="Takaki Y."/>
            <person name="Nishi S."/>
            <person name="Hori S."/>
            <person name="Arai W."/>
            <person name="Tsubouchi T."/>
            <person name="Morono Y."/>
            <person name="Uchiyama I."/>
            <person name="Ito T."/>
            <person name="Fujiyama A."/>
            <person name="Inagaki F."/>
            <person name="Takami H."/>
        </authorList>
    </citation>
    <scope>NUCLEOTIDE SEQUENCE</scope>
    <source>
        <strain evidence="2">Expedition CK06-06</strain>
    </source>
</reference>
<gene>
    <name evidence="2" type="ORF">S03H2_48717</name>
</gene>
<evidence type="ECO:0000256" key="1">
    <source>
        <dbReference type="SAM" id="Phobius"/>
    </source>
</evidence>
<dbReference type="PANTHER" id="PTHR36111">
    <property type="entry name" value="INNER MEMBRANE PROTEIN-RELATED"/>
    <property type="match status" value="1"/>
</dbReference>
<feature type="transmembrane region" description="Helical" evidence="1">
    <location>
        <begin position="6"/>
        <end position="24"/>
    </location>
</feature>
<feature type="non-terminal residue" evidence="2">
    <location>
        <position position="194"/>
    </location>
</feature>
<sequence length="194" mass="20664">MFLMRGTIVNVIAIFLGCSVGYILKSKFPEKIGKIVMQALGLASLLIGIQMALKTDNILLVIFSLVIGGVIGEMIGIEEGLERFGERVKLKFISNTTSERFVEGFVTASLLYCVGSMAIMGALKEGLSGNPDILYTKSLLDGLTSIAFTAAMGIGVLFSAIPVFLYQGGITLLAQVIKDFLSPEIINEMTAVGG</sequence>
<organism evidence="2">
    <name type="scientific">marine sediment metagenome</name>
    <dbReference type="NCBI Taxonomy" id="412755"/>
    <lineage>
        <taxon>unclassified sequences</taxon>
        <taxon>metagenomes</taxon>
        <taxon>ecological metagenomes</taxon>
    </lineage>
</organism>
<keyword evidence="1" id="KW-1133">Transmembrane helix</keyword>
<dbReference type="Pfam" id="PF04474">
    <property type="entry name" value="DUF554"/>
    <property type="match status" value="1"/>
</dbReference>
<name>X1HB74_9ZZZZ</name>
<dbReference type="AlphaFoldDB" id="X1HB74"/>
<feature type="transmembrane region" description="Helical" evidence="1">
    <location>
        <begin position="59"/>
        <end position="81"/>
    </location>
</feature>
<accession>X1HB74</accession>